<accession>A0A1H7UJH8</accession>
<reference evidence="3" key="1">
    <citation type="submission" date="2016-10" db="EMBL/GenBank/DDBJ databases">
        <authorList>
            <person name="Varghese N."/>
            <person name="Submissions S."/>
        </authorList>
    </citation>
    <scope>NUCLEOTIDE SEQUENCE [LARGE SCALE GENOMIC DNA]</scope>
    <source>
        <strain evidence="3">LMG 26383,CCUG 61248,R- 45681</strain>
    </source>
</reference>
<keyword evidence="3" id="KW-1185">Reference proteome</keyword>
<protein>
    <submittedName>
        <fullName evidence="2">Uncharacterized protein</fullName>
    </submittedName>
</protein>
<evidence type="ECO:0000313" key="3">
    <source>
        <dbReference type="Proteomes" id="UP000199664"/>
    </source>
</evidence>
<sequence length="51" mass="5902">MIEFVRAKQGVSYITFYHWEVRNPETIYAGLVVVMALGVLLTYGRQWLQPG</sequence>
<keyword evidence="1" id="KW-0812">Transmembrane</keyword>
<dbReference type="Proteomes" id="UP000199664">
    <property type="component" value="Unassembled WGS sequence"/>
</dbReference>
<dbReference type="STRING" id="1036779.SAMN04515666_106307"/>
<dbReference type="AlphaFoldDB" id="A0A1H7UJH8"/>
<keyword evidence="1" id="KW-1133">Transmembrane helix</keyword>
<feature type="transmembrane region" description="Helical" evidence="1">
    <location>
        <begin position="26"/>
        <end position="44"/>
    </location>
</feature>
<proteinExistence type="predicted"/>
<evidence type="ECO:0000256" key="1">
    <source>
        <dbReference type="SAM" id="Phobius"/>
    </source>
</evidence>
<name>A0A1H7UJH8_9HYPH</name>
<dbReference type="EMBL" id="FOAN01000006">
    <property type="protein sequence ID" value="SEL97220.1"/>
    <property type="molecule type" value="Genomic_DNA"/>
</dbReference>
<keyword evidence="1" id="KW-0472">Membrane</keyword>
<evidence type="ECO:0000313" key="2">
    <source>
        <dbReference type="EMBL" id="SEL97220.1"/>
    </source>
</evidence>
<organism evidence="2 3">
    <name type="scientific">Bosea lupini</name>
    <dbReference type="NCBI Taxonomy" id="1036779"/>
    <lineage>
        <taxon>Bacteria</taxon>
        <taxon>Pseudomonadati</taxon>
        <taxon>Pseudomonadota</taxon>
        <taxon>Alphaproteobacteria</taxon>
        <taxon>Hyphomicrobiales</taxon>
        <taxon>Boseaceae</taxon>
        <taxon>Bosea</taxon>
    </lineage>
</organism>
<dbReference type="RefSeq" id="WP_167561679.1">
    <property type="nucleotide sequence ID" value="NZ_FOAN01000006.1"/>
</dbReference>
<gene>
    <name evidence="2" type="ORF">SAMN04515666_106307</name>
</gene>